<comment type="subcellular location">
    <subcellularLocation>
        <location evidence="1">Mitochondrion</location>
    </subcellularLocation>
</comment>
<dbReference type="InterPro" id="IPR000477">
    <property type="entry name" value="RT_dom"/>
</dbReference>
<evidence type="ECO:0000256" key="1">
    <source>
        <dbReference type="ARBA" id="ARBA00004173"/>
    </source>
</evidence>
<keyword evidence="2" id="KW-0496">Mitochondrion</keyword>
<keyword evidence="5" id="KW-1185">Reference proteome</keyword>
<name>A0A0B4GFV6_METGA</name>
<dbReference type="PROSITE" id="PS50878">
    <property type="entry name" value="RT_POL"/>
    <property type="match status" value="1"/>
</dbReference>
<dbReference type="InterPro" id="IPR043502">
    <property type="entry name" value="DNA/RNA_pol_sf"/>
</dbReference>
<accession>A0A0B4GFV6</accession>
<dbReference type="Proteomes" id="UP000031192">
    <property type="component" value="Unassembled WGS sequence"/>
</dbReference>
<evidence type="ECO:0000313" key="4">
    <source>
        <dbReference type="EMBL" id="KID78672.1"/>
    </source>
</evidence>
<keyword evidence="4" id="KW-0695">RNA-directed DNA polymerase</keyword>
<keyword evidence="4" id="KW-0548">Nucleotidyltransferase</keyword>
<dbReference type="GO" id="GO:0005739">
    <property type="term" value="C:mitochondrion"/>
    <property type="evidence" value="ECO:0007669"/>
    <property type="project" value="UniProtKB-SubCell"/>
</dbReference>
<dbReference type="PANTHER" id="PTHR33481">
    <property type="entry name" value="REVERSE TRANSCRIPTASE"/>
    <property type="match status" value="1"/>
</dbReference>
<dbReference type="GO" id="GO:0003964">
    <property type="term" value="F:RNA-directed DNA polymerase activity"/>
    <property type="evidence" value="ECO:0007669"/>
    <property type="project" value="UniProtKB-KW"/>
</dbReference>
<evidence type="ECO:0000313" key="5">
    <source>
        <dbReference type="Proteomes" id="UP000031192"/>
    </source>
</evidence>
<feature type="domain" description="Reverse transcriptase" evidence="3">
    <location>
        <begin position="19"/>
        <end position="142"/>
    </location>
</feature>
<protein>
    <submittedName>
        <fullName evidence="4">Reverse transcriptase</fullName>
    </submittedName>
</protein>
<comment type="caution">
    <text evidence="4">The sequence shown here is derived from an EMBL/GenBank/DDBJ whole genome shotgun (WGS) entry which is preliminary data.</text>
</comment>
<reference evidence="4 5" key="1">
    <citation type="journal article" date="2014" name="Proc. Natl. Acad. Sci. U.S.A.">
        <title>Trajectory and genomic determinants of fungal-pathogen speciation and host adaptation.</title>
        <authorList>
            <person name="Hu X."/>
            <person name="Xiao G."/>
            <person name="Zheng P."/>
            <person name="Shang Y."/>
            <person name="Su Y."/>
            <person name="Zhang X."/>
            <person name="Liu X."/>
            <person name="Zhan S."/>
            <person name="St Leger R.J."/>
            <person name="Wang C."/>
        </authorList>
    </citation>
    <scope>NUCLEOTIDE SEQUENCE [LARGE SCALE GENOMIC DNA]</scope>
    <source>
        <strain evidence="4 5">ARSEF 977</strain>
    </source>
</reference>
<dbReference type="PANTHER" id="PTHR33481:SF1">
    <property type="entry name" value="ENDONUCLEASE_EXONUCLEASE_PHOSPHATASE DOMAIN-CONTAINING PROTEIN-RELATED"/>
    <property type="match status" value="1"/>
</dbReference>
<dbReference type="Pfam" id="PF00078">
    <property type="entry name" value="RVT_1"/>
    <property type="match status" value="1"/>
</dbReference>
<evidence type="ECO:0000256" key="2">
    <source>
        <dbReference type="ARBA" id="ARBA00023128"/>
    </source>
</evidence>
<dbReference type="SUPFAM" id="SSF56672">
    <property type="entry name" value="DNA/RNA polymerases"/>
    <property type="match status" value="1"/>
</dbReference>
<proteinExistence type="predicted"/>
<gene>
    <name evidence="4" type="ORF">MGU_11771</name>
</gene>
<dbReference type="AlphaFoldDB" id="A0A0B4GFV6"/>
<dbReference type="HOGENOM" id="CLU_150216_0_0_1"/>
<organism evidence="4 5">
    <name type="scientific">Metarhizium guizhouense (strain ARSEF 977)</name>
    <dbReference type="NCBI Taxonomy" id="1276136"/>
    <lineage>
        <taxon>Eukaryota</taxon>
        <taxon>Fungi</taxon>
        <taxon>Dikarya</taxon>
        <taxon>Ascomycota</taxon>
        <taxon>Pezizomycotina</taxon>
        <taxon>Sordariomycetes</taxon>
        <taxon>Hypocreomycetidae</taxon>
        <taxon>Hypocreales</taxon>
        <taxon>Clavicipitaceae</taxon>
        <taxon>Metarhizium</taxon>
    </lineage>
</organism>
<keyword evidence="4" id="KW-0808">Transferase</keyword>
<sequence length="142" mass="15615">MLQAIWPSISQVTTLLYNACVALGYHPSPFKTAEVAMIPKLNKRDLSDISAWRPISLLSCLSKGLERVIGRRLAYLAIKHKVLHPDQAGALPKRSATDIVTALVYDVERALGNGKVATLVTMDVKGAFDAILPNRLVLRLRQ</sequence>
<dbReference type="OrthoDB" id="4939572at2759"/>
<evidence type="ECO:0000259" key="3">
    <source>
        <dbReference type="PROSITE" id="PS50878"/>
    </source>
</evidence>
<dbReference type="EMBL" id="AZNH01000423">
    <property type="protein sequence ID" value="KID78672.1"/>
    <property type="molecule type" value="Genomic_DNA"/>
</dbReference>